<evidence type="ECO:0000256" key="4">
    <source>
        <dbReference type="ARBA" id="ARBA00022496"/>
    </source>
</evidence>
<dbReference type="PRINTS" id="PR00326">
    <property type="entry name" value="GTP1OBG"/>
</dbReference>
<dbReference type="NCBIfam" id="TIGR00437">
    <property type="entry name" value="feoB"/>
    <property type="match status" value="1"/>
</dbReference>
<dbReference type="Proteomes" id="UP001268683">
    <property type="component" value="Chromosome"/>
</dbReference>
<evidence type="ECO:0000256" key="14">
    <source>
        <dbReference type="PIRSR" id="PIRSR603373-2"/>
    </source>
</evidence>
<dbReference type="InterPro" id="IPR030389">
    <property type="entry name" value="G_FEOB_dom"/>
</dbReference>
<evidence type="ECO:0000256" key="3">
    <source>
        <dbReference type="ARBA" id="ARBA00022475"/>
    </source>
</evidence>
<comment type="similarity">
    <text evidence="15">Belongs to the TRAFAC class TrmE-Era-EngA-EngB-Septin-like GTPase superfamily. FeoB GTPase (TC 9.A.8) family.</text>
</comment>
<evidence type="ECO:0000313" key="17">
    <source>
        <dbReference type="EMBL" id="WND01460.1"/>
    </source>
</evidence>
<keyword evidence="7 15" id="KW-1133">Transmembrane helix</keyword>
<evidence type="ECO:0000259" key="16">
    <source>
        <dbReference type="PROSITE" id="PS51711"/>
    </source>
</evidence>
<dbReference type="InterPro" id="IPR050860">
    <property type="entry name" value="FeoB_GTPase"/>
</dbReference>
<feature type="binding site" evidence="13">
    <location>
        <begin position="33"/>
        <end position="37"/>
    </location>
    <ligand>
        <name>GTP</name>
        <dbReference type="ChEBI" id="CHEBI:37565"/>
        <label>1</label>
    </ligand>
</feature>
<keyword evidence="14" id="KW-0460">Magnesium</keyword>
<evidence type="ECO:0000256" key="12">
    <source>
        <dbReference type="NCBIfam" id="TIGR00437"/>
    </source>
</evidence>
<feature type="transmembrane region" description="Helical" evidence="15">
    <location>
        <begin position="387"/>
        <end position="408"/>
    </location>
</feature>
<dbReference type="InterPro" id="IPR027417">
    <property type="entry name" value="P-loop_NTPase"/>
</dbReference>
<evidence type="ECO:0000256" key="6">
    <source>
        <dbReference type="ARBA" id="ARBA00022741"/>
    </source>
</evidence>
<feature type="binding site" evidence="14">
    <location>
        <position position="23"/>
    </location>
    <ligand>
        <name>Mg(2+)</name>
        <dbReference type="ChEBI" id="CHEBI:18420"/>
        <label>2</label>
    </ligand>
</feature>
<dbReference type="GO" id="GO:0005525">
    <property type="term" value="F:GTP binding"/>
    <property type="evidence" value="ECO:0007669"/>
    <property type="project" value="UniProtKB-KW"/>
</dbReference>
<dbReference type="Pfam" id="PF07664">
    <property type="entry name" value="FeoB_C"/>
    <property type="match status" value="1"/>
</dbReference>
<dbReference type="KEGG" id="tmk:QGN29_07795"/>
<dbReference type="InterPro" id="IPR011640">
    <property type="entry name" value="Fe2_transport_prot_B_C"/>
</dbReference>
<feature type="binding site" evidence="14">
    <location>
        <position position="22"/>
    </location>
    <ligand>
        <name>Mg(2+)</name>
        <dbReference type="ChEBI" id="CHEBI:18420"/>
        <label>1</label>
    </ligand>
</feature>
<feature type="binding site" evidence="13">
    <location>
        <begin position="53"/>
        <end position="56"/>
    </location>
    <ligand>
        <name>GTP</name>
        <dbReference type="ChEBI" id="CHEBI:37565"/>
        <label>1</label>
    </ligand>
</feature>
<dbReference type="AlphaFoldDB" id="A0AA52H995"/>
<dbReference type="InterPro" id="IPR011642">
    <property type="entry name" value="Gate_dom"/>
</dbReference>
<dbReference type="EMBL" id="CP123872">
    <property type="protein sequence ID" value="WND01460.1"/>
    <property type="molecule type" value="Genomic_DNA"/>
</dbReference>
<proteinExistence type="inferred from homology"/>
<evidence type="ECO:0000256" key="10">
    <source>
        <dbReference type="ARBA" id="ARBA00023134"/>
    </source>
</evidence>
<dbReference type="InterPro" id="IPR003373">
    <property type="entry name" value="Fe2_transport_prot-B"/>
</dbReference>
<keyword evidence="3" id="KW-1003">Cell membrane</keyword>
<evidence type="ECO:0000256" key="2">
    <source>
        <dbReference type="ARBA" id="ARBA00022448"/>
    </source>
</evidence>
<evidence type="ECO:0000256" key="7">
    <source>
        <dbReference type="ARBA" id="ARBA00022989"/>
    </source>
</evidence>
<keyword evidence="11 15" id="KW-0472">Membrane</keyword>
<dbReference type="GO" id="GO:0015093">
    <property type="term" value="F:ferrous iron transmembrane transporter activity"/>
    <property type="evidence" value="ECO:0007669"/>
    <property type="project" value="UniProtKB-UniRule"/>
</dbReference>
<evidence type="ECO:0000256" key="11">
    <source>
        <dbReference type="ARBA" id="ARBA00023136"/>
    </source>
</evidence>
<keyword evidence="14" id="KW-0479">Metal-binding</keyword>
<feature type="transmembrane region" description="Helical" evidence="15">
    <location>
        <begin position="349"/>
        <end position="375"/>
    </location>
</feature>
<dbReference type="Gene3D" id="3.40.50.300">
    <property type="entry name" value="P-loop containing nucleotide triphosphate hydrolases"/>
    <property type="match status" value="1"/>
</dbReference>
<keyword evidence="9" id="KW-0406">Ion transport</keyword>
<evidence type="ECO:0000256" key="8">
    <source>
        <dbReference type="ARBA" id="ARBA00023004"/>
    </source>
</evidence>
<evidence type="ECO:0000256" key="9">
    <source>
        <dbReference type="ARBA" id="ARBA00023065"/>
    </source>
</evidence>
<feature type="binding site" evidence="14">
    <location>
        <position position="20"/>
    </location>
    <ligand>
        <name>Mg(2+)</name>
        <dbReference type="ChEBI" id="CHEBI:18420"/>
        <label>2</label>
    </ligand>
</feature>
<feature type="transmembrane region" description="Helical" evidence="15">
    <location>
        <begin position="512"/>
        <end position="529"/>
    </location>
</feature>
<comment type="subcellular location">
    <subcellularLocation>
        <location evidence="15">Cell inner membrane</location>
        <topology evidence="15">Multi-pass membrane protein</topology>
    </subcellularLocation>
    <subcellularLocation>
        <location evidence="1">Cell membrane</location>
        <topology evidence="1">Multi-pass membrane protein</topology>
    </subcellularLocation>
</comment>
<keyword evidence="6 13" id="KW-0547">Nucleotide-binding</keyword>
<feature type="binding site" evidence="14">
    <location>
        <position position="19"/>
    </location>
    <ligand>
        <name>Mg(2+)</name>
        <dbReference type="ChEBI" id="CHEBI:18420"/>
        <label>2</label>
    </ligand>
</feature>
<feature type="binding site" evidence="13">
    <location>
        <begin position="118"/>
        <end position="121"/>
    </location>
    <ligand>
        <name>GTP</name>
        <dbReference type="ChEBI" id="CHEBI:37565"/>
        <label>1</label>
    </ligand>
</feature>
<feature type="transmembrane region" description="Helical" evidence="15">
    <location>
        <begin position="479"/>
        <end position="500"/>
    </location>
</feature>
<dbReference type="GO" id="GO:0005886">
    <property type="term" value="C:plasma membrane"/>
    <property type="evidence" value="ECO:0007669"/>
    <property type="project" value="UniProtKB-SubCell"/>
</dbReference>
<dbReference type="PROSITE" id="PS51711">
    <property type="entry name" value="G_FEOB"/>
    <property type="match status" value="1"/>
</dbReference>
<sequence length="609" mass="66709">MKTIAIIGNPNCGKSALFNALTGLKQKVANYPGATVERRTGPLPGHDDISLIDLPGTYSLSPRSQDEAVTRSVLLGEQSGEAKPDALILTVDATNLQQNLRFAFEVKQLGIPMVMALNMADLAARDQIEIDLKKLSELVGLPVIETVAVRKKGLQALCDAAFGALQVDHNTPNNTRLSTKELQQKATITAKQSLINQGIQHTLTRNLDALLLHKGAGLFILLSILFFMFQAVFSWAALPMDLIEEAIATLQTIAEESLADGWVKSILIDALLAGVGAVIVFLPQIIILFLFILILESTGYMARAAFLMDKLMATVGLNGRAFIPLLSSFACAIPGIMAARTISNERDRLATIMIAPLMACSARLPVYQLLIGAFIPASSIGPFNFQGIVMFALYLLGILSALIVAYVMKRVMTENRMKTFMMELPKYQMPNLRFIMTGLYERAKLFLHRAGTIIFYSTIILWVLSLYPLAPEGASGPAIHYSFIGILGSWLEVIFAPIGFNWEMSIALIPGMAAREVAVAALGTVYSLSGSEDMIATQLRDVLAQKWSLATALSFLVWFVYAPQCISTIAVVRRETNGWKWPLIMMGYMFGLAYVMSFLTYHGTLFFVS</sequence>
<feature type="transmembrane region" description="Helical" evidence="15">
    <location>
        <begin position="446"/>
        <end position="467"/>
    </location>
</feature>
<evidence type="ECO:0000256" key="13">
    <source>
        <dbReference type="PIRSR" id="PIRSR603373-1"/>
    </source>
</evidence>
<accession>A0AA52H995</accession>
<feature type="transmembrane region" description="Helical" evidence="15">
    <location>
        <begin position="216"/>
        <end position="238"/>
    </location>
</feature>
<dbReference type="Pfam" id="PF02421">
    <property type="entry name" value="FeoB_N"/>
    <property type="match status" value="1"/>
</dbReference>
<evidence type="ECO:0000256" key="1">
    <source>
        <dbReference type="ARBA" id="ARBA00004651"/>
    </source>
</evidence>
<feature type="transmembrane region" description="Helical" evidence="15">
    <location>
        <begin position="270"/>
        <end position="295"/>
    </location>
</feature>
<dbReference type="RefSeq" id="WP_310797288.1">
    <property type="nucleotide sequence ID" value="NZ_CP123872.1"/>
</dbReference>
<feature type="domain" description="FeoB-type G" evidence="16">
    <location>
        <begin position="1"/>
        <end position="167"/>
    </location>
</feature>
<dbReference type="GO" id="GO:0046872">
    <property type="term" value="F:metal ion binding"/>
    <property type="evidence" value="ECO:0007669"/>
    <property type="project" value="UniProtKB-KW"/>
</dbReference>
<organism evidence="17 18">
    <name type="scientific">Temperatibacter marinus</name>
    <dbReference type="NCBI Taxonomy" id="1456591"/>
    <lineage>
        <taxon>Bacteria</taxon>
        <taxon>Pseudomonadati</taxon>
        <taxon>Pseudomonadota</taxon>
        <taxon>Alphaproteobacteria</taxon>
        <taxon>Kordiimonadales</taxon>
        <taxon>Temperatibacteraceae</taxon>
        <taxon>Temperatibacter</taxon>
    </lineage>
</organism>
<keyword evidence="8 15" id="KW-0408">Iron</keyword>
<feature type="transmembrane region" description="Helical" evidence="15">
    <location>
        <begin position="549"/>
        <end position="572"/>
    </location>
</feature>
<feature type="binding site" evidence="13">
    <location>
        <begin position="8"/>
        <end position="15"/>
    </location>
    <ligand>
        <name>GTP</name>
        <dbReference type="ChEBI" id="CHEBI:37565"/>
        <label>1</label>
    </ligand>
</feature>
<evidence type="ECO:0000256" key="15">
    <source>
        <dbReference type="RuleBase" id="RU362098"/>
    </source>
</evidence>
<dbReference type="CDD" id="cd01879">
    <property type="entry name" value="FeoB"/>
    <property type="match status" value="1"/>
</dbReference>
<dbReference type="InterPro" id="IPR006073">
    <property type="entry name" value="GTP-bd"/>
</dbReference>
<dbReference type="PANTHER" id="PTHR43185:SF1">
    <property type="entry name" value="FE(2+) TRANSPORTER FEOB"/>
    <property type="match status" value="1"/>
</dbReference>
<dbReference type="PANTHER" id="PTHR43185">
    <property type="entry name" value="FERROUS IRON TRANSPORT PROTEIN B"/>
    <property type="match status" value="1"/>
</dbReference>
<name>A0AA52H995_9PROT</name>
<keyword evidence="4 15" id="KW-0410">Iron transport</keyword>
<comment type="function">
    <text evidence="15">Probable transporter of a GTP-driven Fe(2+) uptake system.</text>
</comment>
<keyword evidence="18" id="KW-1185">Reference proteome</keyword>
<keyword evidence="2 15" id="KW-0813">Transport</keyword>
<gene>
    <name evidence="17" type="primary">feoB</name>
    <name evidence="17" type="ORF">QGN29_07795</name>
</gene>
<evidence type="ECO:0000256" key="5">
    <source>
        <dbReference type="ARBA" id="ARBA00022692"/>
    </source>
</evidence>
<evidence type="ECO:0000313" key="18">
    <source>
        <dbReference type="Proteomes" id="UP001268683"/>
    </source>
</evidence>
<reference evidence="17" key="1">
    <citation type="submission" date="2023-04" db="EMBL/GenBank/DDBJ databases">
        <title>Complete genome sequence of Temperatibacter marinus.</title>
        <authorList>
            <person name="Rong J.-C."/>
            <person name="Yi M.-L."/>
            <person name="Zhao Q."/>
        </authorList>
    </citation>
    <scope>NUCLEOTIDE SEQUENCE</scope>
    <source>
        <strain evidence="17">NBRC 110045</strain>
    </source>
</reference>
<feature type="transmembrane region" description="Helical" evidence="15">
    <location>
        <begin position="315"/>
        <end position="337"/>
    </location>
</feature>
<keyword evidence="10 13" id="KW-0342">GTP-binding</keyword>
<feature type="transmembrane region" description="Helical" evidence="15">
    <location>
        <begin position="584"/>
        <end position="608"/>
    </location>
</feature>
<dbReference type="Pfam" id="PF07670">
    <property type="entry name" value="Gate"/>
    <property type="match status" value="2"/>
</dbReference>
<protein>
    <recommendedName>
        <fullName evidence="12 15">Ferrous iron transport protein B</fullName>
    </recommendedName>
</protein>
<keyword evidence="5 15" id="KW-0812">Transmembrane</keyword>
<dbReference type="SUPFAM" id="SSF52540">
    <property type="entry name" value="P-loop containing nucleoside triphosphate hydrolases"/>
    <property type="match status" value="1"/>
</dbReference>